<keyword evidence="3" id="KW-1185">Reference proteome</keyword>
<evidence type="ECO:0000313" key="3">
    <source>
        <dbReference type="Proteomes" id="UP001595909"/>
    </source>
</evidence>
<sequence>MLLRDAGSELTIAEIAGRLDVHPNTARFHLESLVRNGHVEQVDGPVDGPGRPPLAFRARRGMHPDGPRSYRLLAAILAGELGARPDAMVRAEQAGRAWGADLIEQPAPDQGLTDVQATARLVGLLDDLGFAPEQRAPATDRQLALRHCPFLDLVETGDRLVCSLHLGLMQGAMSTLGTPLTVERLDPFVEPDLCVAHLRATVPGRVDGPVHTSADTERSEP</sequence>
<evidence type="ECO:0000259" key="1">
    <source>
        <dbReference type="Pfam" id="PF09339"/>
    </source>
</evidence>
<dbReference type="InterPro" id="IPR005471">
    <property type="entry name" value="Tscrpt_reg_IclR_N"/>
</dbReference>
<name>A0ABV9RNP7_9PSEU</name>
<dbReference type="EMBL" id="JBHSIM010000051">
    <property type="protein sequence ID" value="MFC4835804.1"/>
    <property type="molecule type" value="Genomic_DNA"/>
</dbReference>
<dbReference type="Gene3D" id="1.10.10.10">
    <property type="entry name" value="Winged helix-like DNA-binding domain superfamily/Winged helix DNA-binding domain"/>
    <property type="match status" value="1"/>
</dbReference>
<dbReference type="SUPFAM" id="SSF46785">
    <property type="entry name" value="Winged helix' DNA-binding domain"/>
    <property type="match status" value="1"/>
</dbReference>
<accession>A0ABV9RNP7</accession>
<dbReference type="RefSeq" id="WP_274187952.1">
    <property type="nucleotide sequence ID" value="NZ_BAABHN010000051.1"/>
</dbReference>
<reference evidence="3" key="1">
    <citation type="journal article" date="2019" name="Int. J. Syst. Evol. Microbiol.">
        <title>The Global Catalogue of Microorganisms (GCM) 10K type strain sequencing project: providing services to taxonomists for standard genome sequencing and annotation.</title>
        <authorList>
            <consortium name="The Broad Institute Genomics Platform"/>
            <consortium name="The Broad Institute Genome Sequencing Center for Infectious Disease"/>
            <person name="Wu L."/>
            <person name="Ma J."/>
        </authorList>
    </citation>
    <scope>NUCLEOTIDE SEQUENCE [LARGE SCALE GENOMIC DNA]</scope>
    <source>
        <strain evidence="3">CCUG 50347</strain>
    </source>
</reference>
<dbReference type="InterPro" id="IPR036388">
    <property type="entry name" value="WH-like_DNA-bd_sf"/>
</dbReference>
<proteinExistence type="predicted"/>
<feature type="domain" description="HTH iclR-type" evidence="1">
    <location>
        <begin position="2"/>
        <end position="42"/>
    </location>
</feature>
<organism evidence="2 3">
    <name type="scientific">Actinomycetospora chibensis</name>
    <dbReference type="NCBI Taxonomy" id="663606"/>
    <lineage>
        <taxon>Bacteria</taxon>
        <taxon>Bacillati</taxon>
        <taxon>Actinomycetota</taxon>
        <taxon>Actinomycetes</taxon>
        <taxon>Pseudonocardiales</taxon>
        <taxon>Pseudonocardiaceae</taxon>
        <taxon>Actinomycetospora</taxon>
    </lineage>
</organism>
<comment type="caution">
    <text evidence="2">The sequence shown here is derived from an EMBL/GenBank/DDBJ whole genome shotgun (WGS) entry which is preliminary data.</text>
</comment>
<gene>
    <name evidence="2" type="ORF">ACFPEL_25570</name>
</gene>
<dbReference type="InterPro" id="IPR036390">
    <property type="entry name" value="WH_DNA-bd_sf"/>
</dbReference>
<protein>
    <submittedName>
        <fullName evidence="2">Helix-turn-helix transcriptional regulator</fullName>
    </submittedName>
</protein>
<dbReference type="Pfam" id="PF09339">
    <property type="entry name" value="HTH_IclR"/>
    <property type="match status" value="1"/>
</dbReference>
<dbReference type="Proteomes" id="UP001595909">
    <property type="component" value="Unassembled WGS sequence"/>
</dbReference>
<evidence type="ECO:0000313" key="2">
    <source>
        <dbReference type="EMBL" id="MFC4835804.1"/>
    </source>
</evidence>